<sequence length="234" mass="24746">MSAKVAIACLALVIAVANPILVEGLVSIQERPSSTRRIWLTTQVPSLMAAAAAATIVLPDSATAASAPAPDLKFIETASGLSYADAKVGTGQPVTDKGSSVTIDYVMSTTGARYGSKIYSTKDTDAPYRFRLGDGTTIQGIELAIAGGNGIEPMRPGGIRRVVIPASLGYQSLAEPLSGLQYENCQQGKGVGPIPPTDQGTTAEYFQRFKNIYCNANRPYQPDLVMDIKLYGKR</sequence>
<proteinExistence type="predicted"/>
<keyword evidence="4 5" id="KW-0413">Isomerase</keyword>
<dbReference type="AlphaFoldDB" id="A0A9N8HJP2"/>
<feature type="signal peptide" evidence="6">
    <location>
        <begin position="1"/>
        <end position="24"/>
    </location>
</feature>
<dbReference type="PANTHER" id="PTHR43811">
    <property type="entry name" value="FKBP-TYPE PEPTIDYL-PROLYL CIS-TRANS ISOMERASE FKPA"/>
    <property type="match status" value="1"/>
</dbReference>
<evidence type="ECO:0000256" key="3">
    <source>
        <dbReference type="ARBA" id="ARBA00023110"/>
    </source>
</evidence>
<evidence type="ECO:0000313" key="9">
    <source>
        <dbReference type="Proteomes" id="UP001153069"/>
    </source>
</evidence>
<reference evidence="8" key="1">
    <citation type="submission" date="2020-06" db="EMBL/GenBank/DDBJ databases">
        <authorList>
            <consortium name="Plant Systems Biology data submission"/>
        </authorList>
    </citation>
    <scope>NUCLEOTIDE SEQUENCE</scope>
    <source>
        <strain evidence="8">D6</strain>
    </source>
</reference>
<organism evidence="8 9">
    <name type="scientific">Seminavis robusta</name>
    <dbReference type="NCBI Taxonomy" id="568900"/>
    <lineage>
        <taxon>Eukaryota</taxon>
        <taxon>Sar</taxon>
        <taxon>Stramenopiles</taxon>
        <taxon>Ochrophyta</taxon>
        <taxon>Bacillariophyta</taxon>
        <taxon>Bacillariophyceae</taxon>
        <taxon>Bacillariophycidae</taxon>
        <taxon>Naviculales</taxon>
        <taxon>Naviculaceae</taxon>
        <taxon>Seminavis</taxon>
    </lineage>
</organism>
<keyword evidence="3 5" id="KW-0697">Rotamase</keyword>
<protein>
    <recommendedName>
        <fullName evidence="2 5">peptidylprolyl isomerase</fullName>
        <ecNumber evidence="2 5">5.2.1.8</ecNumber>
    </recommendedName>
</protein>
<evidence type="ECO:0000256" key="2">
    <source>
        <dbReference type="ARBA" id="ARBA00013194"/>
    </source>
</evidence>
<comment type="caution">
    <text evidence="8">The sequence shown here is derived from an EMBL/GenBank/DDBJ whole genome shotgun (WGS) entry which is preliminary data.</text>
</comment>
<evidence type="ECO:0000256" key="5">
    <source>
        <dbReference type="PROSITE-ProRule" id="PRU00277"/>
    </source>
</evidence>
<evidence type="ECO:0000313" key="8">
    <source>
        <dbReference type="EMBL" id="CAB9516386.1"/>
    </source>
</evidence>
<dbReference type="InterPro" id="IPR001179">
    <property type="entry name" value="PPIase_FKBP_dom"/>
</dbReference>
<dbReference type="EC" id="5.2.1.8" evidence="2 5"/>
<evidence type="ECO:0000256" key="1">
    <source>
        <dbReference type="ARBA" id="ARBA00000971"/>
    </source>
</evidence>
<dbReference type="SUPFAM" id="SSF54534">
    <property type="entry name" value="FKBP-like"/>
    <property type="match status" value="1"/>
</dbReference>
<evidence type="ECO:0000256" key="6">
    <source>
        <dbReference type="SAM" id="SignalP"/>
    </source>
</evidence>
<evidence type="ECO:0000256" key="4">
    <source>
        <dbReference type="ARBA" id="ARBA00023235"/>
    </source>
</evidence>
<dbReference type="Pfam" id="PF00254">
    <property type="entry name" value="FKBP_C"/>
    <property type="match status" value="1"/>
</dbReference>
<dbReference type="PANTHER" id="PTHR43811:SF26">
    <property type="entry name" value="PEPTIDYL-PROLYL CIS-TRANS ISOMERASE FKBP16-1, CHLOROPLASTIC"/>
    <property type="match status" value="1"/>
</dbReference>
<keyword evidence="6" id="KW-0732">Signal</keyword>
<dbReference type="GO" id="GO:0003755">
    <property type="term" value="F:peptidyl-prolyl cis-trans isomerase activity"/>
    <property type="evidence" value="ECO:0007669"/>
    <property type="project" value="UniProtKB-KW"/>
</dbReference>
<dbReference type="PROSITE" id="PS50059">
    <property type="entry name" value="FKBP_PPIASE"/>
    <property type="match status" value="1"/>
</dbReference>
<keyword evidence="9" id="KW-1185">Reference proteome</keyword>
<accession>A0A9N8HJP2</accession>
<dbReference type="InterPro" id="IPR046357">
    <property type="entry name" value="PPIase_dom_sf"/>
</dbReference>
<dbReference type="Proteomes" id="UP001153069">
    <property type="component" value="Unassembled WGS sequence"/>
</dbReference>
<feature type="chain" id="PRO_5040115935" description="peptidylprolyl isomerase" evidence="6">
    <location>
        <begin position="25"/>
        <end position="234"/>
    </location>
</feature>
<gene>
    <name evidence="8" type="ORF">SEMRO_779_G201310.1</name>
</gene>
<dbReference type="Gene3D" id="3.10.50.40">
    <property type="match status" value="1"/>
</dbReference>
<dbReference type="EMBL" id="CAICTM010000778">
    <property type="protein sequence ID" value="CAB9516386.1"/>
    <property type="molecule type" value="Genomic_DNA"/>
</dbReference>
<feature type="domain" description="PPIase FKBP-type" evidence="7">
    <location>
        <begin position="98"/>
        <end position="196"/>
    </location>
</feature>
<name>A0A9N8HJP2_9STRA</name>
<comment type="catalytic activity">
    <reaction evidence="1 5">
        <text>[protein]-peptidylproline (omega=180) = [protein]-peptidylproline (omega=0)</text>
        <dbReference type="Rhea" id="RHEA:16237"/>
        <dbReference type="Rhea" id="RHEA-COMP:10747"/>
        <dbReference type="Rhea" id="RHEA-COMP:10748"/>
        <dbReference type="ChEBI" id="CHEBI:83833"/>
        <dbReference type="ChEBI" id="CHEBI:83834"/>
        <dbReference type="EC" id="5.2.1.8"/>
    </reaction>
</comment>
<dbReference type="OrthoDB" id="77911at2759"/>
<evidence type="ECO:0000259" key="7">
    <source>
        <dbReference type="PROSITE" id="PS50059"/>
    </source>
</evidence>